<dbReference type="RefSeq" id="WP_115164334.1">
    <property type="nucleotide sequence ID" value="NZ_UGUA01000002.1"/>
</dbReference>
<name>A0A379G3V2_9GAMM</name>
<dbReference type="EC" id="1.-.-.-" evidence="5"/>
<dbReference type="OrthoDB" id="9774191at2"/>
<dbReference type="InterPro" id="IPR051317">
    <property type="entry name" value="Gfo/Idh/MocA_oxidoreduct"/>
</dbReference>
<dbReference type="AlphaFoldDB" id="A0A379G3V2"/>
<dbReference type="Gene3D" id="3.30.360.10">
    <property type="entry name" value="Dihydrodipicolinate Reductase, domain 2"/>
    <property type="match status" value="1"/>
</dbReference>
<dbReference type="InterPro" id="IPR004104">
    <property type="entry name" value="Gfo/Idh/MocA-like_OxRdtase_C"/>
</dbReference>
<organism evidence="5 6">
    <name type="scientific">Providencia rustigianii</name>
    <dbReference type="NCBI Taxonomy" id="158850"/>
    <lineage>
        <taxon>Bacteria</taxon>
        <taxon>Pseudomonadati</taxon>
        <taxon>Pseudomonadota</taxon>
        <taxon>Gammaproteobacteria</taxon>
        <taxon>Enterobacterales</taxon>
        <taxon>Morganellaceae</taxon>
        <taxon>Providencia</taxon>
    </lineage>
</organism>
<dbReference type="EMBL" id="UGUA01000002">
    <property type="protein sequence ID" value="SUC35615.1"/>
    <property type="molecule type" value="Genomic_DNA"/>
</dbReference>
<evidence type="ECO:0000256" key="1">
    <source>
        <dbReference type="ARBA" id="ARBA00010928"/>
    </source>
</evidence>
<dbReference type="Proteomes" id="UP000255129">
    <property type="component" value="Unassembled WGS sequence"/>
</dbReference>
<dbReference type="PANTHER" id="PTHR43708">
    <property type="entry name" value="CONSERVED EXPRESSED OXIDOREDUCTASE (EUROFUNG)"/>
    <property type="match status" value="1"/>
</dbReference>
<accession>A0A379G3V2</accession>
<dbReference type="GO" id="GO:0016491">
    <property type="term" value="F:oxidoreductase activity"/>
    <property type="evidence" value="ECO:0007669"/>
    <property type="project" value="UniProtKB-KW"/>
</dbReference>
<dbReference type="GO" id="GO:0000166">
    <property type="term" value="F:nucleotide binding"/>
    <property type="evidence" value="ECO:0007669"/>
    <property type="project" value="InterPro"/>
</dbReference>
<feature type="domain" description="Gfo/Idh/MocA-like oxidoreductase C-terminal" evidence="4">
    <location>
        <begin position="136"/>
        <end position="343"/>
    </location>
</feature>
<dbReference type="Pfam" id="PF01408">
    <property type="entry name" value="GFO_IDH_MocA"/>
    <property type="match status" value="1"/>
</dbReference>
<sequence length="347" mass="38523">MSKPIKVGIVGYGYASKTFHAPFLAMLDGFELTTISSSDANKVNIDFPDVKVVATPEQLFADPEIELVVIPTPNDTHYPLARDALAAGKHVVVDKPFTLSVEEAVKLKEQAEKAGKLLSIYHNRRWDSGFRTVQKILRDGCLGEIKYYESHFDRYRPVVRQRWREADIPGAGIWYDLGPHVIDQVLQYFGKPTGITVDLEIIRPGAQAVDYFHAMLEYGDKKVVLHSTTLAAAPMPIYTIHGMQGSYVKYGLDTQEDALKGGAIPQGEHWGEDPNLGIVTLSQGDDMVSKPWPNEKGNYGGYYDAIHDAIRLGKPNPVTPNEAIDIMKLIEAGIASAQQKRTIENIF</sequence>
<evidence type="ECO:0000313" key="6">
    <source>
        <dbReference type="Proteomes" id="UP000255129"/>
    </source>
</evidence>
<dbReference type="SUPFAM" id="SSF55347">
    <property type="entry name" value="Glyceraldehyde-3-phosphate dehydrogenase-like, C-terminal domain"/>
    <property type="match status" value="1"/>
</dbReference>
<protein>
    <submittedName>
        <fullName evidence="5">Uncharacterized oxidoreductase ydgJ</fullName>
        <ecNumber evidence="5">1.-.-.-</ecNumber>
    </submittedName>
</protein>
<dbReference type="InterPro" id="IPR000683">
    <property type="entry name" value="Gfo/Idh/MocA-like_OxRdtase_N"/>
</dbReference>
<dbReference type="NCBIfam" id="NF008607">
    <property type="entry name" value="PRK11579.1"/>
    <property type="match status" value="1"/>
</dbReference>
<evidence type="ECO:0000259" key="3">
    <source>
        <dbReference type="Pfam" id="PF01408"/>
    </source>
</evidence>
<reference evidence="5 6" key="1">
    <citation type="submission" date="2018-06" db="EMBL/GenBank/DDBJ databases">
        <authorList>
            <consortium name="Pathogen Informatics"/>
            <person name="Doyle S."/>
        </authorList>
    </citation>
    <scope>NUCLEOTIDE SEQUENCE [LARGE SCALE GENOMIC DNA]</scope>
    <source>
        <strain evidence="5 6">NCTC12026</strain>
    </source>
</reference>
<evidence type="ECO:0000259" key="4">
    <source>
        <dbReference type="Pfam" id="PF02894"/>
    </source>
</evidence>
<evidence type="ECO:0000256" key="2">
    <source>
        <dbReference type="ARBA" id="ARBA00023002"/>
    </source>
</evidence>
<dbReference type="PANTHER" id="PTHR43708:SF5">
    <property type="entry name" value="CONSERVED EXPRESSED OXIDOREDUCTASE (EUROFUNG)-RELATED"/>
    <property type="match status" value="1"/>
</dbReference>
<dbReference type="SUPFAM" id="SSF51735">
    <property type="entry name" value="NAD(P)-binding Rossmann-fold domains"/>
    <property type="match status" value="1"/>
</dbReference>
<proteinExistence type="inferred from homology"/>
<feature type="domain" description="Gfo/Idh/MocA-like oxidoreductase N-terminal" evidence="3">
    <location>
        <begin position="5"/>
        <end position="122"/>
    </location>
</feature>
<keyword evidence="2 5" id="KW-0560">Oxidoreductase</keyword>
<evidence type="ECO:0000313" key="5">
    <source>
        <dbReference type="EMBL" id="SUC35615.1"/>
    </source>
</evidence>
<comment type="similarity">
    <text evidence="1">Belongs to the Gfo/Idh/MocA family.</text>
</comment>
<dbReference type="Pfam" id="PF02894">
    <property type="entry name" value="GFO_IDH_MocA_C"/>
    <property type="match status" value="1"/>
</dbReference>
<dbReference type="InterPro" id="IPR036291">
    <property type="entry name" value="NAD(P)-bd_dom_sf"/>
</dbReference>
<gene>
    <name evidence="5" type="primary">ydgJ</name>
    <name evidence="5" type="ORF">NCTC12026_02012</name>
</gene>
<dbReference type="Gene3D" id="3.40.50.720">
    <property type="entry name" value="NAD(P)-binding Rossmann-like Domain"/>
    <property type="match status" value="1"/>
</dbReference>